<dbReference type="InterPro" id="IPR035959">
    <property type="entry name" value="RutC-like_sf"/>
</dbReference>
<dbReference type="EMBL" id="LAZR01003840">
    <property type="protein sequence ID" value="KKN14222.1"/>
    <property type="molecule type" value="Genomic_DNA"/>
</dbReference>
<organism evidence="2">
    <name type="scientific">marine sediment metagenome</name>
    <dbReference type="NCBI Taxonomy" id="412755"/>
    <lineage>
        <taxon>unclassified sequences</taxon>
        <taxon>metagenomes</taxon>
        <taxon>ecological metagenomes</taxon>
    </lineage>
</organism>
<dbReference type="AlphaFoldDB" id="A0A0F9NQB3"/>
<protein>
    <recommendedName>
        <fullName evidence="1">Chorismatase FkbO/Hyg5-like N-terminal domain-containing protein</fullName>
    </recommendedName>
</protein>
<dbReference type="Pfam" id="PF21168">
    <property type="entry name" value="FkbO_Hyg5-like_N"/>
    <property type="match status" value="1"/>
</dbReference>
<proteinExistence type="predicted"/>
<dbReference type="InterPro" id="IPR049368">
    <property type="entry name" value="FkbO_Hyg5-like_N"/>
</dbReference>
<reference evidence="2" key="1">
    <citation type="journal article" date="2015" name="Nature">
        <title>Complex archaea that bridge the gap between prokaryotes and eukaryotes.</title>
        <authorList>
            <person name="Spang A."/>
            <person name="Saw J.H."/>
            <person name="Jorgensen S.L."/>
            <person name="Zaremba-Niedzwiedzka K."/>
            <person name="Martijn J."/>
            <person name="Lind A.E."/>
            <person name="van Eijk R."/>
            <person name="Schleper C."/>
            <person name="Guy L."/>
            <person name="Ettema T.J."/>
        </authorList>
    </citation>
    <scope>NUCLEOTIDE SEQUENCE</scope>
</reference>
<evidence type="ECO:0000313" key="2">
    <source>
        <dbReference type="EMBL" id="KKN14222.1"/>
    </source>
</evidence>
<accession>A0A0F9NQB3</accession>
<dbReference type="Gene3D" id="3.30.1330.40">
    <property type="entry name" value="RutC-like"/>
    <property type="match status" value="1"/>
</dbReference>
<comment type="caution">
    <text evidence="2">The sequence shown here is derived from an EMBL/GenBank/DDBJ whole genome shotgun (WGS) entry which is preliminary data.</text>
</comment>
<name>A0A0F9NQB3_9ZZZZ</name>
<evidence type="ECO:0000259" key="1">
    <source>
        <dbReference type="Pfam" id="PF21168"/>
    </source>
</evidence>
<dbReference type="SUPFAM" id="SSF55298">
    <property type="entry name" value="YjgF-like"/>
    <property type="match status" value="1"/>
</dbReference>
<dbReference type="CDD" id="cd06153">
    <property type="entry name" value="YjgF_YER057c_UK114_like_5"/>
    <property type="match status" value="1"/>
</dbReference>
<gene>
    <name evidence="2" type="ORF">LCGC14_0998250</name>
</gene>
<sequence length="372" mass="41669">MGDKRCNLQAIKLPISEYMNHSQHWANSVLGVQYYADNVVNINADQNIPVSSVPMKRLDDGDSICDVWFTDANGANFPTSGQYQQIKYRYNDDLIFGVIELSEVLFQSNSDKTPLQQATESAYDQIFCLLELQSFPYLFRVRNYMADINGDSFGLERYLQFNLGRQDAFLSHKRDVEGNVPAACALGFGAVTSDEASSQNSLMIAFLAGRVVPQSIENPRQISAYKYPEQYGPRSPTFSRASLVKLGDDDILFLSGTASIVGHQTLHHGDVIAQTNETIENIKAVITQVNRQFNEPKFDLSTLHYTVYIRHSKDLDLVRNELKRRVGDTVNAVYLQADVCRQDLLVEIEATAGHSTAAFSSDANTLMNDHLN</sequence>
<feature type="domain" description="Chorismatase FkbO/Hyg5-like N-terminal" evidence="1">
    <location>
        <begin position="67"/>
        <end position="188"/>
    </location>
</feature>